<proteinExistence type="predicted"/>
<organism evidence="2 3">
    <name type="scientific">Flavonifractor plautii</name>
    <name type="common">Fusobacterium plautii</name>
    <dbReference type="NCBI Taxonomy" id="292800"/>
    <lineage>
        <taxon>Bacteria</taxon>
        <taxon>Bacillati</taxon>
        <taxon>Bacillota</taxon>
        <taxon>Clostridia</taxon>
        <taxon>Eubacteriales</taxon>
        <taxon>Oscillospiraceae</taxon>
        <taxon>Flavonifractor</taxon>
    </lineage>
</organism>
<reference evidence="2 3" key="1">
    <citation type="submission" date="2015-09" db="EMBL/GenBank/DDBJ databases">
        <authorList>
            <consortium name="Pathogen Informatics"/>
        </authorList>
    </citation>
    <scope>NUCLEOTIDE SEQUENCE [LARGE SCALE GENOMIC DNA]</scope>
    <source>
        <strain evidence="2 3">2789STDY5608854</strain>
    </source>
</reference>
<accession>A0A174Q2V3</accession>
<feature type="region of interest" description="Disordered" evidence="1">
    <location>
        <begin position="76"/>
        <end position="95"/>
    </location>
</feature>
<dbReference type="Proteomes" id="UP000095746">
    <property type="component" value="Unassembled WGS sequence"/>
</dbReference>
<protein>
    <submittedName>
        <fullName evidence="2">Uncharacterized protein</fullName>
    </submittedName>
</protein>
<sequence>METLAWVEMWAFTPGACFFSRESTPTSARMAASTPAAWRNSSHSGRRAASSLRGMVLQVTWTATPRLWHSSTACLSSSGVKLPAKERMPKSGPAR</sequence>
<dbReference type="EMBL" id="CYZT01000435">
    <property type="protein sequence ID" value="CUP64419.1"/>
    <property type="molecule type" value="Genomic_DNA"/>
</dbReference>
<evidence type="ECO:0000313" key="3">
    <source>
        <dbReference type="Proteomes" id="UP000095746"/>
    </source>
</evidence>
<name>A0A174Q2V3_FLAPL</name>
<evidence type="ECO:0000256" key="1">
    <source>
        <dbReference type="SAM" id="MobiDB-lite"/>
    </source>
</evidence>
<evidence type="ECO:0000313" key="2">
    <source>
        <dbReference type="EMBL" id="CUP64419.1"/>
    </source>
</evidence>
<dbReference type="AlphaFoldDB" id="A0A174Q2V3"/>
<gene>
    <name evidence="2" type="ORF">ERS852411_03409</name>
</gene>